<sequence>MTDRAFAIKCGIKQNTFSNQLNGARELSLATINAILISFEDISSEWLLRGKGEMLLSAIKPDSNIERMERLVDTIATLQGTINEQTKTIQLLADENRKVKGELAMLKNERNAG</sequence>
<name>K5BUN3_9BACE</name>
<organism evidence="1 2">
    <name type="scientific">Bacteroides finegoldii CL09T03C10</name>
    <dbReference type="NCBI Taxonomy" id="997888"/>
    <lineage>
        <taxon>Bacteria</taxon>
        <taxon>Pseudomonadati</taxon>
        <taxon>Bacteroidota</taxon>
        <taxon>Bacteroidia</taxon>
        <taxon>Bacteroidales</taxon>
        <taxon>Bacteroidaceae</taxon>
        <taxon>Bacteroides</taxon>
    </lineage>
</organism>
<reference evidence="1 2" key="1">
    <citation type="submission" date="2012-02" db="EMBL/GenBank/DDBJ databases">
        <title>The Genome Sequence of Bacteroides finegoldii CL09T03C10.</title>
        <authorList>
            <consortium name="The Broad Institute Genome Sequencing Platform"/>
            <person name="Earl A."/>
            <person name="Ward D."/>
            <person name="Feldgarden M."/>
            <person name="Gevers D."/>
            <person name="Zitomersky N.L."/>
            <person name="Coyne M.J."/>
            <person name="Comstock L.E."/>
            <person name="Young S.K."/>
            <person name="Zeng Q."/>
            <person name="Gargeya S."/>
            <person name="Fitzgerald M."/>
            <person name="Haas B."/>
            <person name="Abouelleil A."/>
            <person name="Alvarado L."/>
            <person name="Arachchi H.M."/>
            <person name="Berlin A."/>
            <person name="Chapman S.B."/>
            <person name="Gearin G."/>
            <person name="Goldberg J."/>
            <person name="Griggs A."/>
            <person name="Gujja S."/>
            <person name="Hansen M."/>
            <person name="Heiman D."/>
            <person name="Howarth C."/>
            <person name="Larimer J."/>
            <person name="Lui A."/>
            <person name="MacDonald P.J.P."/>
            <person name="McCowen C."/>
            <person name="Montmayeur A."/>
            <person name="Murphy C."/>
            <person name="Neiman D."/>
            <person name="Pearson M."/>
            <person name="Priest M."/>
            <person name="Roberts A."/>
            <person name="Saif S."/>
            <person name="Shea T."/>
            <person name="Sisk P."/>
            <person name="Stolte C."/>
            <person name="Sykes S."/>
            <person name="Wortman J."/>
            <person name="Nusbaum C."/>
            <person name="Birren B."/>
        </authorList>
    </citation>
    <scope>NUCLEOTIDE SEQUENCE [LARGE SCALE GENOMIC DNA]</scope>
    <source>
        <strain evidence="1 2">CL09T03C10</strain>
    </source>
</reference>
<dbReference type="EMBL" id="AGXW01000002">
    <property type="protein sequence ID" value="EKJ91887.1"/>
    <property type="molecule type" value="Genomic_DNA"/>
</dbReference>
<evidence type="ECO:0008006" key="3">
    <source>
        <dbReference type="Google" id="ProtNLM"/>
    </source>
</evidence>
<proteinExistence type="predicted"/>
<dbReference type="HOGENOM" id="CLU_129693_1_0_10"/>
<dbReference type="AlphaFoldDB" id="K5BUN3"/>
<comment type="caution">
    <text evidence="1">The sequence shown here is derived from an EMBL/GenBank/DDBJ whole genome shotgun (WGS) entry which is preliminary data.</text>
</comment>
<evidence type="ECO:0000313" key="1">
    <source>
        <dbReference type="EMBL" id="EKJ91887.1"/>
    </source>
</evidence>
<accession>K5BUN3</accession>
<protein>
    <recommendedName>
        <fullName evidence="3">HTH cro/C1-type domain-containing protein</fullName>
    </recommendedName>
</protein>
<dbReference type="Proteomes" id="UP000007995">
    <property type="component" value="Unassembled WGS sequence"/>
</dbReference>
<evidence type="ECO:0000313" key="2">
    <source>
        <dbReference type="Proteomes" id="UP000007995"/>
    </source>
</evidence>
<gene>
    <name evidence="1" type="ORF">HMPREF1057_00722</name>
</gene>